<reference evidence="8 9" key="1">
    <citation type="submission" date="2019-12" db="EMBL/GenBank/DDBJ databases">
        <authorList>
            <person name="Lee S.D."/>
        </authorList>
    </citation>
    <scope>NUCLEOTIDE SEQUENCE [LARGE SCALE GENOMIC DNA]</scope>
    <source>
        <strain evidence="8 9">SAP-6</strain>
    </source>
</reference>
<protein>
    <submittedName>
        <fullName evidence="8">Prepilin peptidase-dependent pilin</fullName>
    </submittedName>
</protein>
<reference evidence="8 9" key="2">
    <citation type="submission" date="2020-02" db="EMBL/GenBank/DDBJ databases">
        <title>The new genus of Enterobacteriales.</title>
        <authorList>
            <person name="Kim I.S."/>
        </authorList>
    </citation>
    <scope>NUCLEOTIDE SEQUENCE [LARGE SCALE GENOMIC DNA]</scope>
    <source>
        <strain evidence="8 9">SAP-6</strain>
    </source>
</reference>
<dbReference type="InterPro" id="IPR012902">
    <property type="entry name" value="N_methyl_site"/>
</dbReference>
<comment type="caution">
    <text evidence="8">The sequence shown here is derived from an EMBL/GenBank/DDBJ whole genome shotgun (WGS) entry which is preliminary data.</text>
</comment>
<evidence type="ECO:0000256" key="7">
    <source>
        <dbReference type="SAM" id="Phobius"/>
    </source>
</evidence>
<dbReference type="InterPro" id="IPR045584">
    <property type="entry name" value="Pilin-like"/>
</dbReference>
<keyword evidence="4" id="KW-0488">Methylation</keyword>
<keyword evidence="6" id="KW-0281">Fimbrium</keyword>
<dbReference type="InterPro" id="IPR001082">
    <property type="entry name" value="Pilin"/>
</dbReference>
<dbReference type="NCBIfam" id="TIGR02532">
    <property type="entry name" value="IV_pilin_GFxxxE"/>
    <property type="match status" value="1"/>
</dbReference>
<dbReference type="AlphaFoldDB" id="A0A845SD01"/>
<evidence type="ECO:0000256" key="4">
    <source>
        <dbReference type="ARBA" id="ARBA00022481"/>
    </source>
</evidence>
<evidence type="ECO:0000256" key="2">
    <source>
        <dbReference type="ARBA" id="ARBA00005233"/>
    </source>
</evidence>
<keyword evidence="7" id="KW-1133">Transmembrane helix</keyword>
<keyword evidence="3" id="KW-0813">Transport</keyword>
<comment type="similarity">
    <text evidence="2 6">Belongs to the N-Me-Phe pilin family.</text>
</comment>
<gene>
    <name evidence="8" type="primary">ppdD</name>
    <name evidence="8" type="ORF">GRH90_00600</name>
</gene>
<name>A0A845SD01_9GAMM</name>
<dbReference type="Pfam" id="PF07963">
    <property type="entry name" value="N_methyl"/>
    <property type="match status" value="1"/>
</dbReference>
<evidence type="ECO:0000313" key="8">
    <source>
        <dbReference type="EMBL" id="NDL61272.1"/>
    </source>
</evidence>
<evidence type="ECO:0000256" key="3">
    <source>
        <dbReference type="ARBA" id="ARBA00022448"/>
    </source>
</evidence>
<evidence type="ECO:0000256" key="6">
    <source>
        <dbReference type="RuleBase" id="RU000389"/>
    </source>
</evidence>
<organism evidence="8 9">
    <name type="scientific">Acerihabitans arboris</name>
    <dbReference type="NCBI Taxonomy" id="2691583"/>
    <lineage>
        <taxon>Bacteria</taxon>
        <taxon>Pseudomonadati</taxon>
        <taxon>Pseudomonadota</taxon>
        <taxon>Gammaproteobacteria</taxon>
        <taxon>Enterobacterales</taxon>
        <taxon>Pectobacteriaceae</taxon>
        <taxon>Acerihabitans</taxon>
    </lineage>
</organism>
<feature type="transmembrane region" description="Helical" evidence="7">
    <location>
        <begin position="12"/>
        <end position="30"/>
    </location>
</feature>
<keyword evidence="7" id="KW-0472">Membrane</keyword>
<accession>A0A845SD01</accession>
<evidence type="ECO:0000313" key="9">
    <source>
        <dbReference type="Proteomes" id="UP000461443"/>
    </source>
</evidence>
<proteinExistence type="inferred from homology"/>
<dbReference type="GO" id="GO:0044096">
    <property type="term" value="C:type IV pilus"/>
    <property type="evidence" value="ECO:0007669"/>
    <property type="project" value="TreeGrafter"/>
</dbReference>
<dbReference type="EMBL" id="WUBS01000001">
    <property type="protein sequence ID" value="NDL61272.1"/>
    <property type="molecule type" value="Genomic_DNA"/>
</dbReference>
<dbReference type="SUPFAM" id="SSF54523">
    <property type="entry name" value="Pili subunits"/>
    <property type="match status" value="1"/>
</dbReference>
<keyword evidence="5" id="KW-0653">Protein transport</keyword>
<dbReference type="GO" id="GO:0043107">
    <property type="term" value="P:type IV pilus-dependent motility"/>
    <property type="evidence" value="ECO:0007669"/>
    <property type="project" value="TreeGrafter"/>
</dbReference>
<dbReference type="PROSITE" id="PS00409">
    <property type="entry name" value="PROKAR_NTER_METHYL"/>
    <property type="match status" value="1"/>
</dbReference>
<dbReference type="Proteomes" id="UP000461443">
    <property type="component" value="Unassembled WGS sequence"/>
</dbReference>
<evidence type="ECO:0000256" key="1">
    <source>
        <dbReference type="ARBA" id="ARBA00004167"/>
    </source>
</evidence>
<sequence>MINQQGFTLVELMVVIAIIAMLSAIGLPGYQRYLDKAAMTDMLQMLTPYKSAVELCALQQGEVKACHAGTSGIPESMTSRYVERVTVQDGVISLTGRQALQGLALTLTPGRHGTGLRWSSACQATENAGHLVGPCQGLFRMDHGRE</sequence>
<dbReference type="NCBIfam" id="NF007862">
    <property type="entry name" value="PRK10574.1"/>
    <property type="match status" value="1"/>
</dbReference>
<dbReference type="PANTHER" id="PTHR30093:SF34">
    <property type="entry name" value="PREPILIN PEPTIDASE-DEPENDENT PROTEIN D"/>
    <property type="match status" value="1"/>
</dbReference>
<dbReference type="GO" id="GO:0016020">
    <property type="term" value="C:membrane"/>
    <property type="evidence" value="ECO:0007669"/>
    <property type="project" value="UniProtKB-SubCell"/>
</dbReference>
<evidence type="ECO:0000256" key="5">
    <source>
        <dbReference type="ARBA" id="ARBA00022927"/>
    </source>
</evidence>
<dbReference type="PANTHER" id="PTHR30093">
    <property type="entry name" value="GENERAL SECRETION PATHWAY PROTEIN G"/>
    <property type="match status" value="1"/>
</dbReference>
<keyword evidence="9" id="KW-1185">Reference proteome</keyword>
<dbReference type="Pfam" id="PF00114">
    <property type="entry name" value="Pilin"/>
    <property type="match status" value="1"/>
</dbReference>
<dbReference type="RefSeq" id="WP_162363956.1">
    <property type="nucleotide sequence ID" value="NZ_WUBS01000001.1"/>
</dbReference>
<dbReference type="Gene3D" id="3.30.700.10">
    <property type="entry name" value="Glycoprotein, Type 4 Pilin"/>
    <property type="match status" value="1"/>
</dbReference>
<keyword evidence="7" id="KW-0812">Transmembrane</keyword>
<dbReference type="GO" id="GO:0015031">
    <property type="term" value="P:protein transport"/>
    <property type="evidence" value="ECO:0007669"/>
    <property type="project" value="UniProtKB-KW"/>
</dbReference>
<comment type="subcellular location">
    <subcellularLocation>
        <location evidence="1">Membrane</location>
        <topology evidence="1">Single-pass membrane protein</topology>
    </subcellularLocation>
</comment>
<dbReference type="GO" id="GO:0007155">
    <property type="term" value="P:cell adhesion"/>
    <property type="evidence" value="ECO:0007669"/>
    <property type="project" value="InterPro"/>
</dbReference>